<keyword evidence="2" id="KW-1185">Reference proteome</keyword>
<name>A0A9Q1ELV0_SYNKA</name>
<proteinExistence type="predicted"/>
<reference evidence="1" key="1">
    <citation type="journal article" date="2023" name="Science">
        <title>Genome structures resolve the early diversification of teleost fishes.</title>
        <authorList>
            <person name="Parey E."/>
            <person name="Louis A."/>
            <person name="Montfort J."/>
            <person name="Bouchez O."/>
            <person name="Roques C."/>
            <person name="Iampietro C."/>
            <person name="Lluch J."/>
            <person name="Castinel A."/>
            <person name="Donnadieu C."/>
            <person name="Desvignes T."/>
            <person name="Floi Bucao C."/>
            <person name="Jouanno E."/>
            <person name="Wen M."/>
            <person name="Mejri S."/>
            <person name="Dirks R."/>
            <person name="Jansen H."/>
            <person name="Henkel C."/>
            <person name="Chen W.J."/>
            <person name="Zahm M."/>
            <person name="Cabau C."/>
            <person name="Klopp C."/>
            <person name="Thompson A.W."/>
            <person name="Robinson-Rechavi M."/>
            <person name="Braasch I."/>
            <person name="Lecointre G."/>
            <person name="Bobe J."/>
            <person name="Postlethwait J.H."/>
            <person name="Berthelot C."/>
            <person name="Roest Crollius H."/>
            <person name="Guiguen Y."/>
        </authorList>
    </citation>
    <scope>NUCLEOTIDE SEQUENCE</scope>
    <source>
        <strain evidence="1">WJC10195</strain>
    </source>
</reference>
<organism evidence="1 2">
    <name type="scientific">Synaphobranchus kaupii</name>
    <name type="common">Kaup's arrowtooth eel</name>
    <dbReference type="NCBI Taxonomy" id="118154"/>
    <lineage>
        <taxon>Eukaryota</taxon>
        <taxon>Metazoa</taxon>
        <taxon>Chordata</taxon>
        <taxon>Craniata</taxon>
        <taxon>Vertebrata</taxon>
        <taxon>Euteleostomi</taxon>
        <taxon>Actinopterygii</taxon>
        <taxon>Neopterygii</taxon>
        <taxon>Teleostei</taxon>
        <taxon>Anguilliformes</taxon>
        <taxon>Synaphobranchidae</taxon>
        <taxon>Synaphobranchus</taxon>
    </lineage>
</organism>
<dbReference type="EMBL" id="JAINUF010000015">
    <property type="protein sequence ID" value="KAJ8341095.1"/>
    <property type="molecule type" value="Genomic_DNA"/>
</dbReference>
<dbReference type="AlphaFoldDB" id="A0A9Q1ELV0"/>
<protein>
    <submittedName>
        <fullName evidence="1">Uncharacterized protein</fullName>
    </submittedName>
</protein>
<evidence type="ECO:0000313" key="1">
    <source>
        <dbReference type="EMBL" id="KAJ8341095.1"/>
    </source>
</evidence>
<comment type="caution">
    <text evidence="1">The sequence shown here is derived from an EMBL/GenBank/DDBJ whole genome shotgun (WGS) entry which is preliminary data.</text>
</comment>
<accession>A0A9Q1ELV0</accession>
<evidence type="ECO:0000313" key="2">
    <source>
        <dbReference type="Proteomes" id="UP001152622"/>
    </source>
</evidence>
<sequence length="134" mass="14338">MESGGIKARRATQLKARSIALQSRAAYQRCGGCPLPVLQEVLSQRERINMSSAGTAHIYVPVGLTEHGLSPEGHGVPAAHSHCCARTTGADGAMTTPTGQPSELGHNIYVCLLHALHALHAPESEDVTRNRRQR</sequence>
<gene>
    <name evidence="1" type="ORF">SKAU_G00333860</name>
</gene>
<dbReference type="Proteomes" id="UP001152622">
    <property type="component" value="Chromosome 15"/>
</dbReference>